<proteinExistence type="predicted"/>
<comment type="caution">
    <text evidence="1">The sequence shown here is derived from an EMBL/GenBank/DDBJ whole genome shotgun (WGS) entry which is preliminary data.</text>
</comment>
<name>A0AA39NYM4_9AGAR</name>
<evidence type="ECO:0000313" key="2">
    <source>
        <dbReference type="Proteomes" id="UP001175227"/>
    </source>
</evidence>
<accession>A0AA39NYM4</accession>
<reference evidence="1" key="1">
    <citation type="submission" date="2023-06" db="EMBL/GenBank/DDBJ databases">
        <authorList>
            <consortium name="Lawrence Berkeley National Laboratory"/>
            <person name="Ahrendt S."/>
            <person name="Sahu N."/>
            <person name="Indic B."/>
            <person name="Wong-Bajracharya J."/>
            <person name="Merenyi Z."/>
            <person name="Ke H.-M."/>
            <person name="Monk M."/>
            <person name="Kocsube S."/>
            <person name="Drula E."/>
            <person name="Lipzen A."/>
            <person name="Balint B."/>
            <person name="Henrissat B."/>
            <person name="Andreopoulos B."/>
            <person name="Martin F.M."/>
            <person name="Harder C.B."/>
            <person name="Rigling D."/>
            <person name="Ford K.L."/>
            <person name="Foster G.D."/>
            <person name="Pangilinan J."/>
            <person name="Papanicolaou A."/>
            <person name="Barry K."/>
            <person name="LaButti K."/>
            <person name="Viragh M."/>
            <person name="Koriabine M."/>
            <person name="Yan M."/>
            <person name="Riley R."/>
            <person name="Champramary S."/>
            <person name="Plett K.L."/>
            <person name="Tsai I.J."/>
            <person name="Slot J."/>
            <person name="Sipos G."/>
            <person name="Plett J."/>
            <person name="Nagy L.G."/>
            <person name="Grigoriev I.V."/>
        </authorList>
    </citation>
    <scope>NUCLEOTIDE SEQUENCE</scope>
    <source>
        <strain evidence="1">ICMP 16352</strain>
    </source>
</reference>
<protein>
    <submittedName>
        <fullName evidence="1">Uncharacterized protein</fullName>
    </submittedName>
</protein>
<dbReference type="EMBL" id="JAUEPR010000028">
    <property type="protein sequence ID" value="KAK0474288.1"/>
    <property type="molecule type" value="Genomic_DNA"/>
</dbReference>
<organism evidence="1 2">
    <name type="scientific">Armillaria novae-zelandiae</name>
    <dbReference type="NCBI Taxonomy" id="153914"/>
    <lineage>
        <taxon>Eukaryota</taxon>
        <taxon>Fungi</taxon>
        <taxon>Dikarya</taxon>
        <taxon>Basidiomycota</taxon>
        <taxon>Agaricomycotina</taxon>
        <taxon>Agaricomycetes</taxon>
        <taxon>Agaricomycetidae</taxon>
        <taxon>Agaricales</taxon>
        <taxon>Marasmiineae</taxon>
        <taxon>Physalacriaceae</taxon>
        <taxon>Armillaria</taxon>
    </lineage>
</organism>
<evidence type="ECO:0000313" key="1">
    <source>
        <dbReference type="EMBL" id="KAK0474288.1"/>
    </source>
</evidence>
<sequence>MSFIRAGRAVNRDPKIEQLAFRIVHQGRKRTLHQRYNMDEFYDLAKAKDTIQKLSEESTKSNKYHLSRIIKEGSQMMNVSLQKDDDDFVWCLIKGGAEETEEIVFACTGVICEVDLPPVIRSPGVGRDKTITLSQSMTLTGLGCVAFDETIATLQEIRLTGEREFKNGMLEKWTPSTYRGFPAFSISNWYFRMAKEGGQYEAIEFSKDVDPVGILQRLGKTDVAHTEDNEVQYFKANVNDKGKRWFQRARPQLFRIGDIVEVQCSVIMFKAKGAKHRMKLVLRAIAMLDCNMTLDAKRMSSKCLAPEDTGPKRLKRKIGFTDKESCEDVAAKRAKEGPTMDETA</sequence>
<keyword evidence="2" id="KW-1185">Reference proteome</keyword>
<dbReference type="Proteomes" id="UP001175227">
    <property type="component" value="Unassembled WGS sequence"/>
</dbReference>
<gene>
    <name evidence="1" type="ORF">IW261DRAFT_1423160</name>
</gene>
<dbReference type="AlphaFoldDB" id="A0AA39NYM4"/>